<reference evidence="5 6" key="1">
    <citation type="journal article" date="2015" name="Microbes Environ.">
        <title>Distribution and evolution of nitrogen fixation genes in the phylum bacteroidetes.</title>
        <authorList>
            <person name="Inoue J."/>
            <person name="Oshima K."/>
            <person name="Suda W."/>
            <person name="Sakamoto M."/>
            <person name="Iino T."/>
            <person name="Noda S."/>
            <person name="Hongoh Y."/>
            <person name="Hattori M."/>
            <person name="Ohkuma M."/>
        </authorList>
    </citation>
    <scope>NUCLEOTIDE SEQUENCE [LARGE SCALE GENOMIC DNA]</scope>
    <source>
        <strain evidence="5">JCM 15548</strain>
    </source>
</reference>
<dbReference type="GO" id="GO:0016846">
    <property type="term" value="F:carbon-sulfur lyase activity"/>
    <property type="evidence" value="ECO:0007669"/>
    <property type="project" value="InterPro"/>
</dbReference>
<proteinExistence type="inferred from homology"/>
<organism evidence="5 6">
    <name type="scientific">Geofilum rubicundum JCM 15548</name>
    <dbReference type="NCBI Taxonomy" id="1236989"/>
    <lineage>
        <taxon>Bacteria</taxon>
        <taxon>Pseudomonadati</taxon>
        <taxon>Bacteroidota</taxon>
        <taxon>Bacteroidia</taxon>
        <taxon>Marinilabiliales</taxon>
        <taxon>Marinilabiliaceae</taxon>
        <taxon>Geofilum</taxon>
    </lineage>
</organism>
<dbReference type="GO" id="GO:0046872">
    <property type="term" value="F:metal ion binding"/>
    <property type="evidence" value="ECO:0007669"/>
    <property type="project" value="UniProtKB-KW"/>
</dbReference>
<dbReference type="SUPFAM" id="SSF51316">
    <property type="entry name" value="Mss4-like"/>
    <property type="match status" value="1"/>
</dbReference>
<evidence type="ECO:0000313" key="5">
    <source>
        <dbReference type="EMBL" id="GAO27747.1"/>
    </source>
</evidence>
<dbReference type="Proteomes" id="UP000032900">
    <property type="component" value="Unassembled WGS sequence"/>
</dbReference>
<comment type="caution">
    <text evidence="5">The sequence shown here is derived from an EMBL/GenBank/DDBJ whole genome shotgun (WGS) entry which is preliminary data.</text>
</comment>
<evidence type="ECO:0000256" key="3">
    <source>
        <dbReference type="ARBA" id="ARBA00022833"/>
    </source>
</evidence>
<accession>A0A0E9LQ55</accession>
<comment type="similarity">
    <text evidence="1">Belongs to the Gfa family.</text>
</comment>
<name>A0A0E9LQ55_9BACT</name>
<evidence type="ECO:0000256" key="1">
    <source>
        <dbReference type="ARBA" id="ARBA00005495"/>
    </source>
</evidence>
<gene>
    <name evidence="5" type="ORF">JCM15548_14597</name>
</gene>
<keyword evidence="2" id="KW-0479">Metal-binding</keyword>
<dbReference type="InterPro" id="IPR011057">
    <property type="entry name" value="Mss4-like_sf"/>
</dbReference>
<dbReference type="InterPro" id="IPR006913">
    <property type="entry name" value="CENP-V/GFA"/>
</dbReference>
<keyword evidence="3" id="KW-0862">Zinc</keyword>
<dbReference type="EMBL" id="BAZW01000093">
    <property type="protein sequence ID" value="GAO27747.1"/>
    <property type="molecule type" value="Genomic_DNA"/>
</dbReference>
<feature type="domain" description="CENP-V/GFA" evidence="4">
    <location>
        <begin position="2"/>
        <end position="44"/>
    </location>
</feature>
<protein>
    <submittedName>
        <fullName evidence="5">Gfa-like protein</fullName>
    </submittedName>
</protein>
<keyword evidence="6" id="KW-1185">Reference proteome</keyword>
<evidence type="ECO:0000259" key="4">
    <source>
        <dbReference type="Pfam" id="PF04828"/>
    </source>
</evidence>
<evidence type="ECO:0000256" key="2">
    <source>
        <dbReference type="ARBA" id="ARBA00022723"/>
    </source>
</evidence>
<dbReference type="Pfam" id="PF04828">
    <property type="entry name" value="GFA"/>
    <property type="match status" value="1"/>
</dbReference>
<dbReference type="STRING" id="1236989.JCM15548_14597"/>
<evidence type="ECO:0000313" key="6">
    <source>
        <dbReference type="Proteomes" id="UP000032900"/>
    </source>
</evidence>
<sequence>MKAFCSNCGSALPNLQMEGKLLVVPAGSLDTELEKRPNAHIFTSNKASWDESLEEIKSFERFPE</sequence>
<dbReference type="AlphaFoldDB" id="A0A0E9LQ55"/>